<dbReference type="InterPro" id="IPR002401">
    <property type="entry name" value="Cyt_P450_E_grp-I"/>
</dbReference>
<keyword evidence="12 15" id="KW-0503">Monooxygenase</keyword>
<comment type="similarity">
    <text evidence="5 15">Belongs to the cytochrome P450 family.</text>
</comment>
<keyword evidence="7 14" id="KW-0479">Metal-binding</keyword>
<keyword evidence="13 16" id="KW-0472">Membrane</keyword>
<keyword evidence="9" id="KW-0492">Microsome</keyword>
<dbReference type="GO" id="GO:0020037">
    <property type="term" value="F:heme binding"/>
    <property type="evidence" value="ECO:0007669"/>
    <property type="project" value="InterPro"/>
</dbReference>
<evidence type="ECO:0000256" key="7">
    <source>
        <dbReference type="ARBA" id="ARBA00022723"/>
    </source>
</evidence>
<dbReference type="PANTHER" id="PTHR24291:SF189">
    <property type="entry name" value="CYTOCHROME P450 4C3-RELATED"/>
    <property type="match status" value="1"/>
</dbReference>
<dbReference type="PANTHER" id="PTHR24291">
    <property type="entry name" value="CYTOCHROME P450 FAMILY 4"/>
    <property type="match status" value="1"/>
</dbReference>
<evidence type="ECO:0000256" key="6">
    <source>
        <dbReference type="ARBA" id="ARBA00022617"/>
    </source>
</evidence>
<dbReference type="GO" id="GO:0016705">
    <property type="term" value="F:oxidoreductase activity, acting on paired donors, with incorporation or reduction of molecular oxygen"/>
    <property type="evidence" value="ECO:0007669"/>
    <property type="project" value="InterPro"/>
</dbReference>
<dbReference type="PRINTS" id="PR00385">
    <property type="entry name" value="P450"/>
</dbReference>
<dbReference type="EMBL" id="MW809327">
    <property type="protein sequence ID" value="QYA71955.1"/>
    <property type="molecule type" value="mRNA"/>
</dbReference>
<evidence type="ECO:0000256" key="2">
    <source>
        <dbReference type="ARBA" id="ARBA00003690"/>
    </source>
</evidence>
<keyword evidence="8" id="KW-0256">Endoplasmic reticulum</keyword>
<comment type="cofactor">
    <cofactor evidence="1 14">
        <name>heme</name>
        <dbReference type="ChEBI" id="CHEBI:30413"/>
    </cofactor>
</comment>
<evidence type="ECO:0000256" key="15">
    <source>
        <dbReference type="RuleBase" id="RU000461"/>
    </source>
</evidence>
<evidence type="ECO:0000256" key="14">
    <source>
        <dbReference type="PIRSR" id="PIRSR602401-1"/>
    </source>
</evidence>
<keyword evidence="11 14" id="KW-0408">Iron</keyword>
<dbReference type="SUPFAM" id="SSF48264">
    <property type="entry name" value="Cytochrome P450"/>
    <property type="match status" value="1"/>
</dbReference>
<evidence type="ECO:0000256" key="1">
    <source>
        <dbReference type="ARBA" id="ARBA00001971"/>
    </source>
</evidence>
<evidence type="ECO:0000256" key="4">
    <source>
        <dbReference type="ARBA" id="ARBA00004406"/>
    </source>
</evidence>
<feature type="binding site" description="axial binding residue" evidence="14">
    <location>
        <position position="436"/>
    </location>
    <ligand>
        <name>heme</name>
        <dbReference type="ChEBI" id="CHEBI:30413"/>
    </ligand>
    <ligandPart>
        <name>Fe</name>
        <dbReference type="ChEBI" id="CHEBI:18248"/>
    </ligandPart>
</feature>
<dbReference type="GO" id="GO:0005789">
    <property type="term" value="C:endoplasmic reticulum membrane"/>
    <property type="evidence" value="ECO:0007669"/>
    <property type="project" value="UniProtKB-SubCell"/>
</dbReference>
<dbReference type="PRINTS" id="PR00463">
    <property type="entry name" value="EP450I"/>
</dbReference>
<evidence type="ECO:0000313" key="17">
    <source>
        <dbReference type="EMBL" id="QYA71955.1"/>
    </source>
</evidence>
<organism evidence="17">
    <name type="scientific">Anoplophora glabripennis</name>
    <name type="common">Asian longhorn beetle</name>
    <name type="synonym">Anoplophora nobilis</name>
    <dbReference type="NCBI Taxonomy" id="217634"/>
    <lineage>
        <taxon>Eukaryota</taxon>
        <taxon>Metazoa</taxon>
        <taxon>Ecdysozoa</taxon>
        <taxon>Arthropoda</taxon>
        <taxon>Hexapoda</taxon>
        <taxon>Insecta</taxon>
        <taxon>Pterygota</taxon>
        <taxon>Neoptera</taxon>
        <taxon>Endopterygota</taxon>
        <taxon>Coleoptera</taxon>
        <taxon>Polyphaga</taxon>
        <taxon>Cucujiformia</taxon>
        <taxon>Chrysomeloidea</taxon>
        <taxon>Cerambycidae</taxon>
        <taxon>Lamiinae</taxon>
        <taxon>Lamiini</taxon>
        <taxon>Anoplophora</taxon>
    </lineage>
</organism>
<dbReference type="InterPro" id="IPR001128">
    <property type="entry name" value="Cyt_P450"/>
</dbReference>
<dbReference type="InterPro" id="IPR036396">
    <property type="entry name" value="Cyt_P450_sf"/>
</dbReference>
<evidence type="ECO:0000256" key="13">
    <source>
        <dbReference type="ARBA" id="ARBA00023136"/>
    </source>
</evidence>
<evidence type="ECO:0000256" key="16">
    <source>
        <dbReference type="SAM" id="Phobius"/>
    </source>
</evidence>
<keyword evidence="16" id="KW-1133">Transmembrane helix</keyword>
<evidence type="ECO:0000256" key="11">
    <source>
        <dbReference type="ARBA" id="ARBA00023004"/>
    </source>
</evidence>
<feature type="transmembrane region" description="Helical" evidence="16">
    <location>
        <begin position="6"/>
        <end position="23"/>
    </location>
</feature>
<keyword evidence="10 15" id="KW-0560">Oxidoreductase</keyword>
<evidence type="ECO:0000256" key="12">
    <source>
        <dbReference type="ARBA" id="ARBA00023033"/>
    </source>
</evidence>
<evidence type="ECO:0000256" key="10">
    <source>
        <dbReference type="ARBA" id="ARBA00023002"/>
    </source>
</evidence>
<dbReference type="GO" id="GO:0005506">
    <property type="term" value="F:iron ion binding"/>
    <property type="evidence" value="ECO:0007669"/>
    <property type="project" value="InterPro"/>
</dbReference>
<proteinExistence type="evidence at transcript level"/>
<dbReference type="InterPro" id="IPR050196">
    <property type="entry name" value="Cytochrome_P450_Monoox"/>
</dbReference>
<dbReference type="PROSITE" id="PS00086">
    <property type="entry name" value="CYTOCHROME_P450"/>
    <property type="match status" value="1"/>
</dbReference>
<name>A0A8F8N1B3_ANOGL</name>
<keyword evidence="6 14" id="KW-0349">Heme</keyword>
<dbReference type="GO" id="GO:0004497">
    <property type="term" value="F:monooxygenase activity"/>
    <property type="evidence" value="ECO:0007669"/>
    <property type="project" value="UniProtKB-KW"/>
</dbReference>
<evidence type="ECO:0000256" key="8">
    <source>
        <dbReference type="ARBA" id="ARBA00022824"/>
    </source>
</evidence>
<evidence type="ECO:0000256" key="9">
    <source>
        <dbReference type="ARBA" id="ARBA00022848"/>
    </source>
</evidence>
<dbReference type="InterPro" id="IPR017972">
    <property type="entry name" value="Cyt_P450_CS"/>
</dbReference>
<comment type="subcellular location">
    <subcellularLocation>
        <location evidence="4">Endoplasmic reticulum membrane</location>
        <topology evidence="4">Peripheral membrane protein</topology>
    </subcellularLocation>
    <subcellularLocation>
        <location evidence="3">Microsome membrane</location>
        <topology evidence="3">Peripheral membrane protein</topology>
    </subcellularLocation>
</comment>
<comment type="function">
    <text evidence="2">May be involved in the metabolism of insect hormones and in the breakdown of synthetic insecticides.</text>
</comment>
<accession>A0A8F8N1B3</accession>
<protein>
    <submittedName>
        <fullName evidence="17">Cytochrome P450</fullName>
    </submittedName>
</protein>
<dbReference type="Pfam" id="PF00067">
    <property type="entry name" value="p450"/>
    <property type="match status" value="1"/>
</dbReference>
<keyword evidence="16" id="KW-0812">Transmembrane</keyword>
<dbReference type="Gene3D" id="1.10.630.10">
    <property type="entry name" value="Cytochrome P450"/>
    <property type="match status" value="1"/>
</dbReference>
<evidence type="ECO:0000256" key="3">
    <source>
        <dbReference type="ARBA" id="ARBA00004174"/>
    </source>
</evidence>
<dbReference type="AlphaFoldDB" id="A0A8F8N1B3"/>
<reference evidence="17" key="1">
    <citation type="submission" date="2021-03" db="EMBL/GenBank/DDBJ databases">
        <authorList>
            <person name="Li R."/>
            <person name="Gong F."/>
            <person name="Pan H."/>
            <person name="Liang H."/>
            <person name="Miao H."/>
            <person name="Zhao Y."/>
            <person name="Duan L."/>
            <person name="Yang H."/>
            <person name="Wang L."/>
            <person name="Chen S."/>
            <person name="Zhu H."/>
        </authorList>
    </citation>
    <scope>NUCLEOTIDE SEQUENCE</scope>
    <source>
        <strain evidence="17">AglaCYP411A1</strain>
    </source>
</reference>
<sequence length="492" mass="57235">MVWFSHVDVFAVIFIIIAIYIYKNKEIFKLSWRLPGPTAWPIFGNAFAFLCKDEDLFERAVYLSSRYPSPMRIWFGPKFAFVVTNVVQAEKILSSMKFTTKDKMYKYMAVFNGEGLISGSGPKWKRDRRLMTPLFLKKNVIQHFPYILNHTKILAKLLEEKADKSIFNVIHDIQRCAADFVNETIIGIKTNAQGGELENLLENLTRMYTVVHARMVKVWLQVDWIFRFTKYKKLEETGKQVIHGFFREAIRINNETHVCTTKKDLSFRNLLDQMLDIRDDVTNFATDEELVHHLTTLYSASEDTVSTISSFTLMLLGIYPNIQSKVVEEILSVVGDRDIEEGDLARLVYLDMVIKEVLRLFPIAPFLAREASQDFQLDEWTIPKGCTVVVSIQNIHRDGKLWMKPNEFYPEHFLPEVVEKRHPYAFLPFSAGPRGCLGKPYAYMAMKIVLVTILQNYLVEAEGTLEDIRLKTDISVRTKDEIYPIRIRRRKK</sequence>
<evidence type="ECO:0000256" key="5">
    <source>
        <dbReference type="ARBA" id="ARBA00010617"/>
    </source>
</evidence>